<protein>
    <recommendedName>
        <fullName evidence="4">Tetratricopeptide repeat protein</fullName>
    </recommendedName>
</protein>
<evidence type="ECO:0000256" key="1">
    <source>
        <dbReference type="SAM" id="MobiDB-lite"/>
    </source>
</evidence>
<dbReference type="Proteomes" id="UP001595882">
    <property type="component" value="Unassembled WGS sequence"/>
</dbReference>
<gene>
    <name evidence="2" type="ORF">ACFOY7_05090</name>
</gene>
<reference evidence="3" key="1">
    <citation type="journal article" date="2019" name="Int. J. Syst. Evol. Microbiol.">
        <title>The Global Catalogue of Microorganisms (GCM) 10K type strain sequencing project: providing services to taxonomists for standard genome sequencing and annotation.</title>
        <authorList>
            <consortium name="The Broad Institute Genomics Platform"/>
            <consortium name="The Broad Institute Genome Sequencing Center for Infectious Disease"/>
            <person name="Wu L."/>
            <person name="Ma J."/>
        </authorList>
    </citation>
    <scope>NUCLEOTIDE SEQUENCE [LARGE SCALE GENOMIC DNA]</scope>
    <source>
        <strain evidence="3">CCUG 37865</strain>
    </source>
</reference>
<comment type="caution">
    <text evidence="2">The sequence shown here is derived from an EMBL/GenBank/DDBJ whole genome shotgun (WGS) entry which is preliminary data.</text>
</comment>
<evidence type="ECO:0008006" key="4">
    <source>
        <dbReference type="Google" id="ProtNLM"/>
    </source>
</evidence>
<feature type="compositionally biased region" description="Basic residues" evidence="1">
    <location>
        <begin position="246"/>
        <end position="257"/>
    </location>
</feature>
<dbReference type="RefSeq" id="WP_390250034.1">
    <property type="nucleotide sequence ID" value="NZ_JBHSDT010000004.1"/>
</dbReference>
<sequence length="257" mass="30252">MVNTSEKDMDALLEQVHSLHKKAVAGNTNAVQDTHQLLEQLRSNYPNQPILDAYHGSTMLLIARDETKPLDKLRWAQTGLELLDEAVNADPHNTVIRLIRGKSSFRLPEKHFQRAQTTIEDYTFVMDEERRGNGFLDKQLYWQLMYELGELHYKIDQKQTAIDYWKRLKQETSNADFQRLLHLKLMQIEGKEYVDPDPTPEMKSPISILISKAARATGNELQYWAEQRKLAKEERAEEEEPGPRNYIRKRRKKRWSY</sequence>
<dbReference type="EMBL" id="JBHSDT010000004">
    <property type="protein sequence ID" value="MFC4402441.1"/>
    <property type="molecule type" value="Genomic_DNA"/>
</dbReference>
<feature type="region of interest" description="Disordered" evidence="1">
    <location>
        <begin position="232"/>
        <end position="257"/>
    </location>
</feature>
<evidence type="ECO:0000313" key="2">
    <source>
        <dbReference type="EMBL" id="MFC4402441.1"/>
    </source>
</evidence>
<keyword evidence="3" id="KW-1185">Reference proteome</keyword>
<organism evidence="2 3">
    <name type="scientific">Gracilibacillus xinjiangensis</name>
    <dbReference type="NCBI Taxonomy" id="1193282"/>
    <lineage>
        <taxon>Bacteria</taxon>
        <taxon>Bacillati</taxon>
        <taxon>Bacillota</taxon>
        <taxon>Bacilli</taxon>
        <taxon>Bacillales</taxon>
        <taxon>Bacillaceae</taxon>
        <taxon>Gracilibacillus</taxon>
    </lineage>
</organism>
<proteinExistence type="predicted"/>
<evidence type="ECO:0000313" key="3">
    <source>
        <dbReference type="Proteomes" id="UP001595882"/>
    </source>
</evidence>
<accession>A0ABV8WRF3</accession>
<name>A0ABV8WRF3_9BACI</name>